<evidence type="ECO:0000313" key="2">
    <source>
        <dbReference type="Proteomes" id="UP000003922"/>
    </source>
</evidence>
<dbReference type="Pfam" id="PF22825">
    <property type="entry name" value="HpiC1-like"/>
    <property type="match status" value="1"/>
</dbReference>
<sequence>MKSTQLIKRSNNGLNTLKIALISSCLIVTLPREVKAASINILNHSFEGPTAPQQRNGAFFNERGNINNWIATSPIGQTGIFNPSKSDANTTFDSIVFDSYYDEPVPYGVQVAWSNGGTISQQLSATLQSNTEYTLGVYVGQRNRTGFVGYNIELLAGNTVIASNNSITPAPGTFSLVNVHYTSSDNDPLIGQSLGIRLSSFGIQTNFDNVTLEATAVPEPLTILGAVTAIGFGTMFKRKVAKDKHKK</sequence>
<keyword evidence="2" id="KW-1185">Reference proteome</keyword>
<organism evidence="1 2">
    <name type="scientific">Crocosphaera watsonii WH 8501</name>
    <dbReference type="NCBI Taxonomy" id="165597"/>
    <lineage>
        <taxon>Bacteria</taxon>
        <taxon>Bacillati</taxon>
        <taxon>Cyanobacteriota</taxon>
        <taxon>Cyanophyceae</taxon>
        <taxon>Oscillatoriophycideae</taxon>
        <taxon>Chroococcales</taxon>
        <taxon>Aphanothecaceae</taxon>
        <taxon>Crocosphaera</taxon>
    </lineage>
</organism>
<proteinExistence type="predicted"/>
<reference evidence="1" key="2">
    <citation type="submission" date="2005-06" db="EMBL/GenBank/DDBJ databases">
        <title>Sequencing of the draft genome and assembly of Crocosphaera watsonii WH 8501.</title>
        <authorList>
            <consortium name="US DOE Joint Genome Institute (JGI-PGF)"/>
            <person name="Copeland A."/>
            <person name="Lucas S."/>
            <person name="Lapidus A."/>
            <person name="Barry K."/>
            <person name="Detter C."/>
            <person name="Glavina T."/>
            <person name="Hammon N."/>
            <person name="Israni S."/>
            <person name="Pitluck S."/>
            <person name="Richardson P."/>
        </authorList>
    </citation>
    <scope>NUCLEOTIDE SEQUENCE [LARGE SCALE GENOMIC DNA]</scope>
    <source>
        <strain evidence="1">WH 8501</strain>
    </source>
</reference>
<gene>
    <name evidence="1" type="ORF">CwatDRAFT_4731</name>
</gene>
<dbReference type="AlphaFoldDB" id="Q4C619"/>
<accession>Q4C619</accession>
<protein>
    <recommendedName>
        <fullName evidence="3">PEP-CTERM protein-sorting domain-containing protein</fullName>
    </recommendedName>
</protein>
<reference evidence="1" key="1">
    <citation type="submission" date="2004-02" db="EMBL/GenBank/DDBJ databases">
        <authorList>
            <consortium name="DOE Joint Genome Institute"/>
        </authorList>
    </citation>
    <scope>NUCLEOTIDE SEQUENCE [LARGE SCALE GENOMIC DNA]</scope>
    <source>
        <strain evidence="1">WH 8501</strain>
    </source>
</reference>
<dbReference type="Proteomes" id="UP000003922">
    <property type="component" value="Unassembled WGS sequence"/>
</dbReference>
<evidence type="ECO:0000313" key="1">
    <source>
        <dbReference type="EMBL" id="EAM51580.1"/>
    </source>
</evidence>
<dbReference type="NCBIfam" id="TIGR04155">
    <property type="entry name" value="cyano_PEP"/>
    <property type="match status" value="1"/>
</dbReference>
<dbReference type="InterPro" id="IPR026374">
    <property type="entry name" value="Cyano_PEP"/>
</dbReference>
<comment type="caution">
    <text evidence="1">The sequence shown here is derived from an EMBL/GenBank/DDBJ whole genome shotgun (WGS) entry which is preliminary data.</text>
</comment>
<dbReference type="InterPro" id="IPR054720">
    <property type="entry name" value="HpiC1"/>
</dbReference>
<evidence type="ECO:0008006" key="3">
    <source>
        <dbReference type="Google" id="ProtNLM"/>
    </source>
</evidence>
<reference evidence="1" key="3">
    <citation type="submission" date="2016-12" db="EMBL/GenBank/DDBJ databases">
        <title>Annotation of the draft genome assembly of Crocosphaera watsonii WH 8501.</title>
        <authorList>
            <consortium name="US DOE Joint Genome Institute (JGI-ORNL)"/>
            <person name="Larimer F."/>
            <person name="Land M."/>
        </authorList>
    </citation>
    <scope>NUCLEOTIDE SEQUENCE</scope>
    <source>
        <strain evidence="1">WH 8501</strain>
    </source>
</reference>
<dbReference type="KEGG" id="cwa:CwatDRAFT_4731"/>
<name>Q4C619_CROWT</name>
<dbReference type="EMBL" id="AADV02000004">
    <property type="protein sequence ID" value="EAM51580.1"/>
    <property type="molecule type" value="Genomic_DNA"/>
</dbReference>
<dbReference type="OrthoDB" id="515955at2"/>
<dbReference type="RefSeq" id="WP_007304728.1">
    <property type="nucleotide sequence ID" value="NZ_AADV02000004.1"/>
</dbReference>